<dbReference type="InterPro" id="IPR011250">
    <property type="entry name" value="OMP/PagP_B-barrel"/>
</dbReference>
<dbReference type="PANTHER" id="PTHR36920">
    <property type="match status" value="1"/>
</dbReference>
<proteinExistence type="predicted"/>
<dbReference type="Gene3D" id="2.40.160.20">
    <property type="match status" value="1"/>
</dbReference>
<dbReference type="EMBL" id="JACNLL010000003">
    <property type="protein sequence ID" value="MBC8198427.1"/>
    <property type="molecule type" value="Genomic_DNA"/>
</dbReference>
<evidence type="ECO:0000259" key="3">
    <source>
        <dbReference type="Pfam" id="PF13505"/>
    </source>
</evidence>
<protein>
    <submittedName>
        <fullName evidence="4">OmpW family protein</fullName>
    </submittedName>
</protein>
<dbReference type="SUPFAM" id="SSF56925">
    <property type="entry name" value="OMPA-like"/>
    <property type="match status" value="1"/>
</dbReference>
<dbReference type="AlphaFoldDB" id="A0A8J6N4D2"/>
<feature type="chain" id="PRO_5035220905" evidence="2">
    <location>
        <begin position="25"/>
        <end position="212"/>
    </location>
</feature>
<dbReference type="Proteomes" id="UP000603545">
    <property type="component" value="Unassembled WGS sequence"/>
</dbReference>
<accession>A0A8J6N4D2</accession>
<comment type="caution">
    <text evidence="4">The sequence shown here is derived from an EMBL/GenBank/DDBJ whole genome shotgun (WGS) entry which is preliminary data.</text>
</comment>
<dbReference type="Pfam" id="PF13505">
    <property type="entry name" value="OMP_b-brl"/>
    <property type="match status" value="1"/>
</dbReference>
<evidence type="ECO:0000313" key="4">
    <source>
        <dbReference type="EMBL" id="MBC8198427.1"/>
    </source>
</evidence>
<name>A0A8J6N4D2_9BACT</name>
<evidence type="ECO:0000313" key="5">
    <source>
        <dbReference type="Proteomes" id="UP000603545"/>
    </source>
</evidence>
<sequence>MKKKVVVVFFVVALLLFLGQVSFAQEAGKLGIGARVSYVNYSGDDFINTHDERVNVDFDEVAMYGLNVTYFFHKYFSTELSVDYAKGDVWVSGTFNGVATNQIDGEFTQIPVLLTGRLHIPVNNIVSPYVGAGVGYYFNDYDPKEAADKCTADDSFGFHVNAGVEFFLAENYAVNLDLKYVWNDVDFPDPGEPTVELSMDVFVAGIGFKYYF</sequence>
<evidence type="ECO:0000256" key="1">
    <source>
        <dbReference type="ARBA" id="ARBA00022729"/>
    </source>
</evidence>
<dbReference type="InterPro" id="IPR027385">
    <property type="entry name" value="Beta-barrel_OMP"/>
</dbReference>
<dbReference type="GO" id="GO:0019867">
    <property type="term" value="C:outer membrane"/>
    <property type="evidence" value="ECO:0007669"/>
    <property type="project" value="InterPro"/>
</dbReference>
<keyword evidence="1 2" id="KW-0732">Signal</keyword>
<dbReference type="InterPro" id="IPR005618">
    <property type="entry name" value="OMPW"/>
</dbReference>
<dbReference type="PANTHER" id="PTHR36920:SF1">
    <property type="entry name" value="OUTER MEMBRANE PROTEIN W"/>
    <property type="match status" value="1"/>
</dbReference>
<gene>
    <name evidence="4" type="ORF">H8E80_00045</name>
</gene>
<reference evidence="4 5" key="1">
    <citation type="submission" date="2020-08" db="EMBL/GenBank/DDBJ databases">
        <title>Bridging the membrane lipid divide: bacteria of the FCB group superphylum have the potential to synthesize archaeal ether lipids.</title>
        <authorList>
            <person name="Villanueva L."/>
            <person name="Von Meijenfeldt F.A.B."/>
            <person name="Westbye A.B."/>
            <person name="Yadav S."/>
            <person name="Hopmans E.C."/>
            <person name="Dutilh B.E."/>
            <person name="Sinninghe Damste J.S."/>
        </authorList>
    </citation>
    <scope>NUCLEOTIDE SEQUENCE [LARGE SCALE GENOMIC DNA]</scope>
    <source>
        <strain evidence="4">NIOZ-UU82</strain>
    </source>
</reference>
<feature type="signal peptide" evidence="2">
    <location>
        <begin position="1"/>
        <end position="24"/>
    </location>
</feature>
<organism evidence="4 5">
    <name type="scientific">Candidatus Desulfaltia bathyphila</name>
    <dbReference type="NCBI Taxonomy" id="2841697"/>
    <lineage>
        <taxon>Bacteria</taxon>
        <taxon>Pseudomonadati</taxon>
        <taxon>Thermodesulfobacteriota</taxon>
        <taxon>Desulfobacteria</taxon>
        <taxon>Desulfobacterales</taxon>
        <taxon>Desulfobacterales incertae sedis</taxon>
        <taxon>Candidatus Desulfaltia</taxon>
    </lineage>
</organism>
<dbReference type="GO" id="GO:0055085">
    <property type="term" value="P:transmembrane transport"/>
    <property type="evidence" value="ECO:0007669"/>
    <property type="project" value="TreeGrafter"/>
</dbReference>
<feature type="domain" description="Outer membrane protein beta-barrel" evidence="3">
    <location>
        <begin position="10"/>
        <end position="212"/>
    </location>
</feature>
<evidence type="ECO:0000256" key="2">
    <source>
        <dbReference type="SAM" id="SignalP"/>
    </source>
</evidence>